<keyword evidence="4 7" id="KW-0238">DNA-binding</keyword>
<dbReference type="GO" id="GO:0000156">
    <property type="term" value="F:phosphorelay response regulator activity"/>
    <property type="evidence" value="ECO:0007669"/>
    <property type="project" value="TreeGrafter"/>
</dbReference>
<dbReference type="Pfam" id="PF00072">
    <property type="entry name" value="Response_reg"/>
    <property type="match status" value="1"/>
</dbReference>
<dbReference type="Gene3D" id="1.10.10.10">
    <property type="entry name" value="Winged helix-like DNA-binding domain superfamily/Winged helix DNA-binding domain"/>
    <property type="match status" value="1"/>
</dbReference>
<dbReference type="SMART" id="SM00862">
    <property type="entry name" value="Trans_reg_C"/>
    <property type="match status" value="1"/>
</dbReference>
<dbReference type="Gene3D" id="3.40.50.2300">
    <property type="match status" value="1"/>
</dbReference>
<keyword evidence="5" id="KW-0804">Transcription</keyword>
<dbReference type="Proteomes" id="UP000243376">
    <property type="component" value="Unassembled WGS sequence"/>
</dbReference>
<evidence type="ECO:0000256" key="4">
    <source>
        <dbReference type="ARBA" id="ARBA00023125"/>
    </source>
</evidence>
<keyword evidence="2" id="KW-0902">Two-component regulatory system</keyword>
<dbReference type="GO" id="GO:0006355">
    <property type="term" value="P:regulation of DNA-templated transcription"/>
    <property type="evidence" value="ECO:0007669"/>
    <property type="project" value="InterPro"/>
</dbReference>
<accession>A0A2J6X9B2</accession>
<dbReference type="GO" id="GO:0032993">
    <property type="term" value="C:protein-DNA complex"/>
    <property type="evidence" value="ECO:0007669"/>
    <property type="project" value="TreeGrafter"/>
</dbReference>
<dbReference type="InterPro" id="IPR036388">
    <property type="entry name" value="WH-like_DNA-bd_sf"/>
</dbReference>
<organism evidence="10 11">
    <name type="scientific">Chloroflexus aggregans</name>
    <dbReference type="NCBI Taxonomy" id="152260"/>
    <lineage>
        <taxon>Bacteria</taxon>
        <taxon>Bacillati</taxon>
        <taxon>Chloroflexota</taxon>
        <taxon>Chloroflexia</taxon>
        <taxon>Chloroflexales</taxon>
        <taxon>Chloroflexineae</taxon>
        <taxon>Chloroflexaceae</taxon>
        <taxon>Chloroflexus</taxon>
    </lineage>
</organism>
<dbReference type="EMBL" id="PNIQ01000296">
    <property type="protein sequence ID" value="PMP83968.1"/>
    <property type="molecule type" value="Genomic_DNA"/>
</dbReference>
<dbReference type="InterPro" id="IPR001867">
    <property type="entry name" value="OmpR/PhoB-type_DNA-bd"/>
</dbReference>
<keyword evidence="1 6" id="KW-0597">Phosphoprotein</keyword>
<evidence type="ECO:0000313" key="10">
    <source>
        <dbReference type="EMBL" id="PMP83968.1"/>
    </source>
</evidence>
<evidence type="ECO:0000256" key="7">
    <source>
        <dbReference type="PROSITE-ProRule" id="PRU01091"/>
    </source>
</evidence>
<dbReference type="Pfam" id="PF00486">
    <property type="entry name" value="Trans_reg_C"/>
    <property type="match status" value="1"/>
</dbReference>
<dbReference type="GO" id="GO:0000976">
    <property type="term" value="F:transcription cis-regulatory region binding"/>
    <property type="evidence" value="ECO:0007669"/>
    <property type="project" value="TreeGrafter"/>
</dbReference>
<dbReference type="SUPFAM" id="SSF52172">
    <property type="entry name" value="CheY-like"/>
    <property type="match status" value="1"/>
</dbReference>
<feature type="domain" description="Response regulatory" evidence="8">
    <location>
        <begin position="3"/>
        <end position="116"/>
    </location>
</feature>
<dbReference type="InterPro" id="IPR039420">
    <property type="entry name" value="WalR-like"/>
</dbReference>
<sequence length="225" mass="26075">MMRILIIEDETEIASYLRRGLSLEGYHVDVAFDGLQGLEMASTGNYDLVVLDLMLPVIDGFEVARRIRAASNVPIIMLTARDAVRDRVAGLEAGADDYLVKPFAFEELLARIRAQLRRQQTYQHQEVLRFANLTLDTRSRELRVGDRRVELTAKEYDLLELFMRHPNQVLTRDVIYDRVWNYDFGGESNIIEVYVRYLRQKLEANGEPRLIHTVRSVGYILREDA</sequence>
<evidence type="ECO:0000256" key="1">
    <source>
        <dbReference type="ARBA" id="ARBA00022553"/>
    </source>
</evidence>
<feature type="domain" description="OmpR/PhoB-type" evidence="9">
    <location>
        <begin position="125"/>
        <end position="223"/>
    </location>
</feature>
<feature type="DNA-binding region" description="OmpR/PhoB-type" evidence="7">
    <location>
        <begin position="125"/>
        <end position="223"/>
    </location>
</feature>
<dbReference type="PROSITE" id="PS51755">
    <property type="entry name" value="OMPR_PHOB"/>
    <property type="match status" value="1"/>
</dbReference>
<name>A0A2J6X9B2_9CHLR</name>
<gene>
    <name evidence="10" type="ORF">C0184_04485</name>
</gene>
<dbReference type="AlphaFoldDB" id="A0A2J6X9B2"/>
<dbReference type="CDD" id="cd19935">
    <property type="entry name" value="REC_OmpR_CusR-like"/>
    <property type="match status" value="1"/>
</dbReference>
<dbReference type="FunFam" id="3.40.50.2300:FF:000001">
    <property type="entry name" value="DNA-binding response regulator PhoB"/>
    <property type="match status" value="1"/>
</dbReference>
<evidence type="ECO:0000313" key="11">
    <source>
        <dbReference type="Proteomes" id="UP000243376"/>
    </source>
</evidence>
<dbReference type="SMART" id="SM00448">
    <property type="entry name" value="REC"/>
    <property type="match status" value="1"/>
</dbReference>
<proteinExistence type="predicted"/>
<dbReference type="CDD" id="cd00383">
    <property type="entry name" value="trans_reg_C"/>
    <property type="match status" value="1"/>
</dbReference>
<evidence type="ECO:0000256" key="2">
    <source>
        <dbReference type="ARBA" id="ARBA00023012"/>
    </source>
</evidence>
<comment type="caution">
    <text evidence="10">The sequence shown here is derived from an EMBL/GenBank/DDBJ whole genome shotgun (WGS) entry which is preliminary data.</text>
</comment>
<evidence type="ECO:0000256" key="5">
    <source>
        <dbReference type="ARBA" id="ARBA00023163"/>
    </source>
</evidence>
<keyword evidence="3" id="KW-0805">Transcription regulation</keyword>
<dbReference type="Gene3D" id="6.10.250.690">
    <property type="match status" value="1"/>
</dbReference>
<evidence type="ECO:0000256" key="3">
    <source>
        <dbReference type="ARBA" id="ARBA00023015"/>
    </source>
</evidence>
<evidence type="ECO:0000256" key="6">
    <source>
        <dbReference type="PROSITE-ProRule" id="PRU00169"/>
    </source>
</evidence>
<dbReference type="PANTHER" id="PTHR48111">
    <property type="entry name" value="REGULATOR OF RPOS"/>
    <property type="match status" value="1"/>
</dbReference>
<evidence type="ECO:0000259" key="8">
    <source>
        <dbReference type="PROSITE" id="PS50110"/>
    </source>
</evidence>
<dbReference type="InterPro" id="IPR011006">
    <property type="entry name" value="CheY-like_superfamily"/>
</dbReference>
<reference evidence="10 11" key="1">
    <citation type="submission" date="2018-01" db="EMBL/GenBank/DDBJ databases">
        <title>Metagenomic assembled genomes from two thermal pools in the Uzon Caldera, Kamchatka, Russia.</title>
        <authorList>
            <person name="Wilkins L."/>
            <person name="Ettinger C."/>
        </authorList>
    </citation>
    <scope>NUCLEOTIDE SEQUENCE [LARGE SCALE GENOMIC DNA]</scope>
    <source>
        <strain evidence="10">ZAV-02</strain>
    </source>
</reference>
<dbReference type="GO" id="GO:0005829">
    <property type="term" value="C:cytosol"/>
    <property type="evidence" value="ECO:0007669"/>
    <property type="project" value="TreeGrafter"/>
</dbReference>
<feature type="modified residue" description="4-aspartylphosphate" evidence="6">
    <location>
        <position position="52"/>
    </location>
</feature>
<evidence type="ECO:0000259" key="9">
    <source>
        <dbReference type="PROSITE" id="PS51755"/>
    </source>
</evidence>
<dbReference type="PANTHER" id="PTHR48111:SF22">
    <property type="entry name" value="REGULATOR OF RPOS"/>
    <property type="match status" value="1"/>
</dbReference>
<dbReference type="InterPro" id="IPR001789">
    <property type="entry name" value="Sig_transdc_resp-reg_receiver"/>
</dbReference>
<dbReference type="PROSITE" id="PS50110">
    <property type="entry name" value="RESPONSE_REGULATORY"/>
    <property type="match status" value="1"/>
</dbReference>
<dbReference type="FunFam" id="1.10.10.10:FF:000005">
    <property type="entry name" value="Two-component system response regulator"/>
    <property type="match status" value="1"/>
</dbReference>
<protein>
    <submittedName>
        <fullName evidence="10">DNA-binding response regulator</fullName>
    </submittedName>
</protein>